<name>A0A9D2AZP5_9SPHI</name>
<dbReference type="EMBL" id="DXEZ01000243">
    <property type="protein sequence ID" value="HIX55119.1"/>
    <property type="molecule type" value="Genomic_DNA"/>
</dbReference>
<evidence type="ECO:0000313" key="1">
    <source>
        <dbReference type="EMBL" id="HIX55119.1"/>
    </source>
</evidence>
<accession>A0A9D2AZP5</accession>
<dbReference type="InterPro" id="IPR046373">
    <property type="entry name" value="Acyl-CoA_Oxase/DH_mid-dom_sf"/>
</dbReference>
<dbReference type="InterPro" id="IPR009100">
    <property type="entry name" value="AcylCoA_DH/oxidase_NM_dom_sf"/>
</dbReference>
<sequence>MKLTDKEIGCIQDSRLASEQQLALTDAQLELLQSKGLFNIWVPRDYGGLELDFKEGLELLLEFAYWDGGLGWTLTLCSGANMFAGFLNPSLAKKIFTQMEVCWGGSGQATGKAVAEDGGYRISGKWSYATGAPHLSHFTLNAPIYNAYGPVLNDDGEPKVLSFFIEKEQVLIHYDWEAFGLRATASHSFSVDGAFVGHEHSFELLPEKAFSSYPLYKIPFLPFAQATLLVNYLGMFKRYLHLSEKHFLIALKNTQIEEVKGHLKKNIQFIDTESRKVDLFEVEFWDIINAIQEAVAT</sequence>
<evidence type="ECO:0000313" key="2">
    <source>
        <dbReference type="Proteomes" id="UP000824156"/>
    </source>
</evidence>
<gene>
    <name evidence="1" type="ORF">H9853_08835</name>
</gene>
<proteinExistence type="predicted"/>
<dbReference type="AlphaFoldDB" id="A0A9D2AZP5"/>
<dbReference type="SUPFAM" id="SSF56645">
    <property type="entry name" value="Acyl-CoA dehydrogenase NM domain-like"/>
    <property type="match status" value="1"/>
</dbReference>
<dbReference type="GO" id="GO:0050660">
    <property type="term" value="F:flavin adenine dinucleotide binding"/>
    <property type="evidence" value="ECO:0007669"/>
    <property type="project" value="InterPro"/>
</dbReference>
<dbReference type="InterPro" id="IPR037069">
    <property type="entry name" value="AcylCoA_DH/ox_N_sf"/>
</dbReference>
<reference evidence="1" key="1">
    <citation type="journal article" date="2021" name="PeerJ">
        <title>Extensive microbial diversity within the chicken gut microbiome revealed by metagenomics and culture.</title>
        <authorList>
            <person name="Gilroy R."/>
            <person name="Ravi A."/>
            <person name="Getino M."/>
            <person name="Pursley I."/>
            <person name="Horton D.L."/>
            <person name="Alikhan N.F."/>
            <person name="Baker D."/>
            <person name="Gharbi K."/>
            <person name="Hall N."/>
            <person name="Watson M."/>
            <person name="Adriaenssens E.M."/>
            <person name="Foster-Nyarko E."/>
            <person name="Jarju S."/>
            <person name="Secka A."/>
            <person name="Antonio M."/>
            <person name="Oren A."/>
            <person name="Chaudhuri R.R."/>
            <person name="La Ragione R."/>
            <person name="Hildebrand F."/>
            <person name="Pallen M.J."/>
        </authorList>
    </citation>
    <scope>NUCLEOTIDE SEQUENCE</scope>
    <source>
        <strain evidence="1">1719</strain>
    </source>
</reference>
<evidence type="ECO:0008006" key="3">
    <source>
        <dbReference type="Google" id="ProtNLM"/>
    </source>
</evidence>
<comment type="caution">
    <text evidence="1">The sequence shown here is derived from an EMBL/GenBank/DDBJ whole genome shotgun (WGS) entry which is preliminary data.</text>
</comment>
<organism evidence="1 2">
    <name type="scientific">Candidatus Sphingobacterium stercoripullorum</name>
    <dbReference type="NCBI Taxonomy" id="2838759"/>
    <lineage>
        <taxon>Bacteria</taxon>
        <taxon>Pseudomonadati</taxon>
        <taxon>Bacteroidota</taxon>
        <taxon>Sphingobacteriia</taxon>
        <taxon>Sphingobacteriales</taxon>
        <taxon>Sphingobacteriaceae</taxon>
        <taxon>Sphingobacterium</taxon>
    </lineage>
</organism>
<reference evidence="1" key="2">
    <citation type="submission" date="2021-04" db="EMBL/GenBank/DDBJ databases">
        <authorList>
            <person name="Gilroy R."/>
        </authorList>
    </citation>
    <scope>NUCLEOTIDE SEQUENCE</scope>
    <source>
        <strain evidence="1">1719</strain>
    </source>
</reference>
<dbReference type="Gene3D" id="1.10.540.10">
    <property type="entry name" value="Acyl-CoA dehydrogenase/oxidase, N-terminal domain"/>
    <property type="match status" value="1"/>
</dbReference>
<feature type="non-terminal residue" evidence="1">
    <location>
        <position position="297"/>
    </location>
</feature>
<protein>
    <recommendedName>
        <fullName evidence="3">Acyl-CoA dehydrogenase</fullName>
    </recommendedName>
</protein>
<dbReference type="Gene3D" id="2.40.110.10">
    <property type="entry name" value="Butyryl-CoA Dehydrogenase, subunit A, domain 2"/>
    <property type="match status" value="1"/>
</dbReference>
<dbReference type="Proteomes" id="UP000824156">
    <property type="component" value="Unassembled WGS sequence"/>
</dbReference>
<dbReference type="GO" id="GO:0016627">
    <property type="term" value="F:oxidoreductase activity, acting on the CH-CH group of donors"/>
    <property type="evidence" value="ECO:0007669"/>
    <property type="project" value="InterPro"/>
</dbReference>